<evidence type="ECO:0000256" key="1">
    <source>
        <dbReference type="ARBA" id="ARBA00006484"/>
    </source>
</evidence>
<protein>
    <submittedName>
        <fullName evidence="4">NAD(P)-dependent dehydrogenase, short-chain alcohol dehydrogenase family</fullName>
    </submittedName>
</protein>
<dbReference type="Gene3D" id="3.40.50.720">
    <property type="entry name" value="NAD(P)-binding Rossmann-like Domain"/>
    <property type="match status" value="1"/>
</dbReference>
<dbReference type="Proteomes" id="UP000198362">
    <property type="component" value="Unassembled WGS sequence"/>
</dbReference>
<dbReference type="InterPro" id="IPR051122">
    <property type="entry name" value="SDR_DHRS6-like"/>
</dbReference>
<organism evidence="4 5">
    <name type="scientific">Asanoa hainanensis</name>
    <dbReference type="NCBI Taxonomy" id="560556"/>
    <lineage>
        <taxon>Bacteria</taxon>
        <taxon>Bacillati</taxon>
        <taxon>Actinomycetota</taxon>
        <taxon>Actinomycetes</taxon>
        <taxon>Micromonosporales</taxon>
        <taxon>Micromonosporaceae</taxon>
        <taxon>Asanoa</taxon>
    </lineage>
</organism>
<keyword evidence="3" id="KW-0560">Oxidoreductase</keyword>
<dbReference type="AlphaFoldDB" id="A0A239MRP2"/>
<sequence>MTEQRQRVVVLGGTSGLGLAVADLLSARGTEVVVVSSRQASVDKALAKLPAGSEGFVADLRDEDAVEALFDQIGPFDHLVYTAGEPLRLLTVEDMPLDQAQEFFVLRFFSALMAVKHAKPRIRAGGSITLTTGSAGERPSAGWSVAASICGAVSALTKALAIELAPVRVNAVAPGVTRSPLWAGLGEDARDAYFRQVGESLPVGRVGETDEVARAYAYLIDQPFSTGTVLGVDGGALVA</sequence>
<reference evidence="4 5" key="1">
    <citation type="submission" date="2017-06" db="EMBL/GenBank/DDBJ databases">
        <authorList>
            <person name="Kim H.J."/>
            <person name="Triplett B.A."/>
        </authorList>
    </citation>
    <scope>NUCLEOTIDE SEQUENCE [LARGE SCALE GENOMIC DNA]</scope>
    <source>
        <strain evidence="4 5">CGMCC 4.5593</strain>
    </source>
</reference>
<evidence type="ECO:0000256" key="2">
    <source>
        <dbReference type="ARBA" id="ARBA00022857"/>
    </source>
</evidence>
<dbReference type="Pfam" id="PF23441">
    <property type="entry name" value="SDR"/>
    <property type="match status" value="1"/>
</dbReference>
<dbReference type="SUPFAM" id="SSF51735">
    <property type="entry name" value="NAD(P)-binding Rossmann-fold domains"/>
    <property type="match status" value="1"/>
</dbReference>
<dbReference type="EMBL" id="FZPH01000006">
    <property type="protein sequence ID" value="SNT44638.1"/>
    <property type="molecule type" value="Genomic_DNA"/>
</dbReference>
<dbReference type="InterPro" id="IPR002347">
    <property type="entry name" value="SDR_fam"/>
</dbReference>
<gene>
    <name evidence="4" type="ORF">SAMN05421812_106135</name>
</gene>
<evidence type="ECO:0000256" key="3">
    <source>
        <dbReference type="ARBA" id="ARBA00023002"/>
    </source>
</evidence>
<name>A0A239MRP2_9ACTN</name>
<comment type="similarity">
    <text evidence="1">Belongs to the short-chain dehydrogenases/reductases (SDR) family.</text>
</comment>
<keyword evidence="5" id="KW-1185">Reference proteome</keyword>
<proteinExistence type="inferred from homology"/>
<dbReference type="InterPro" id="IPR036291">
    <property type="entry name" value="NAD(P)-bd_dom_sf"/>
</dbReference>
<accession>A0A239MRP2</accession>
<dbReference type="GO" id="GO:0016491">
    <property type="term" value="F:oxidoreductase activity"/>
    <property type="evidence" value="ECO:0007669"/>
    <property type="project" value="UniProtKB-KW"/>
</dbReference>
<dbReference type="PRINTS" id="PR00081">
    <property type="entry name" value="GDHRDH"/>
</dbReference>
<dbReference type="PANTHER" id="PTHR43477">
    <property type="entry name" value="DIHYDROANTICAPSIN 7-DEHYDROGENASE"/>
    <property type="match status" value="1"/>
</dbReference>
<evidence type="ECO:0000313" key="5">
    <source>
        <dbReference type="Proteomes" id="UP000198362"/>
    </source>
</evidence>
<dbReference type="InterPro" id="IPR057571">
    <property type="entry name" value="SDR_PhqE-like"/>
</dbReference>
<dbReference type="CDD" id="cd11731">
    <property type="entry name" value="Lin1944_like_SDR_c"/>
    <property type="match status" value="1"/>
</dbReference>
<keyword evidence="2" id="KW-0521">NADP</keyword>
<dbReference type="RefSeq" id="WP_089249831.1">
    <property type="nucleotide sequence ID" value="NZ_FZPH01000006.1"/>
</dbReference>
<dbReference type="OrthoDB" id="9806974at2"/>
<dbReference type="PANTHER" id="PTHR43477:SF1">
    <property type="entry name" value="DIHYDROANTICAPSIN 7-DEHYDROGENASE"/>
    <property type="match status" value="1"/>
</dbReference>
<evidence type="ECO:0000313" key="4">
    <source>
        <dbReference type="EMBL" id="SNT44638.1"/>
    </source>
</evidence>